<keyword evidence="2 4" id="KW-0808">Transferase</keyword>
<dbReference type="InterPro" id="IPR035247">
    <property type="entry name" value="PRMT5_TIM"/>
</dbReference>
<keyword evidence="3 4" id="KW-0949">S-adenosyl-L-methionine</keyword>
<sequence>MGGLGKRTDCGDARYAGLEVAWSSDIVETLETTLAGGWDFAVAPLVHPRYRRPAPSALPRGTFQPPFTRSDLLLTSSQWGSQIVGKASPWIDCDSECAPLARDSAAALQQELAWAAHLGLQAVVLPLPATPLRGANYARILNHTLGGLASMALWLRIPAMAPGAASSADGAAAADGSSADTAAAAAAAGEGPSSLAADPWEWWNQLRFLCNHHPRLGVMLELGADLPSTDNLERWRGEPLKAVVVPTSVFMTNKRGFPTLSRRHQDFLADCFTRGVQVVLSGNAHHMPPEAPGGNAVAVGPGGAVAAAAAAEHPLRLYWEYLSFLFRKLPASSEQELVEMGYRDYLQSPLQPLQDNLESQTYETFERDATKYTTYEEAVYRCLLDRVPQEEADSRVTVLMVVGAGRGPLVAASLRASVRAKRRLRVYAVEKNPNAVVTLQNRVVADGWEGTVTIVPADMREWEAPEQADILVSELLGSFGDNELSPECLDGAQRFLKPDGVSIPQAYTSQLQPITCHKLWNDVRAYDDIEHFETSYVVKLFKFHPLAPTQDVFTFEHPNRAHCIDNTRSIRLVFECMPPAGTVCHGFAGYFDAQLYKDVHLSIHPPTHTPNMFSWFPIYFPLRTPFYVPQGSKLELHMWRCAGKHKVWYEWAVTQPLVSPIHNPGGRGHFVGL</sequence>
<dbReference type="Gene3D" id="2.70.160.11">
    <property type="entry name" value="Hnrnp arginine n-methyltransferase1"/>
    <property type="match status" value="1"/>
</dbReference>
<dbReference type="InterPro" id="IPR035075">
    <property type="entry name" value="PRMT5"/>
</dbReference>
<dbReference type="Gene3D" id="3.40.50.150">
    <property type="entry name" value="Vaccinia Virus protein VP39"/>
    <property type="match status" value="1"/>
</dbReference>
<dbReference type="PANTHER" id="PTHR10738">
    <property type="entry name" value="PROTEIN ARGININE N-METHYLTRANSFERASE 5"/>
    <property type="match status" value="1"/>
</dbReference>
<evidence type="ECO:0000259" key="9">
    <source>
        <dbReference type="Pfam" id="PF17285"/>
    </source>
</evidence>
<evidence type="ECO:0000256" key="6">
    <source>
        <dbReference type="PIRSR" id="PIRSR015894-2"/>
    </source>
</evidence>
<dbReference type="GO" id="GO:0016274">
    <property type="term" value="F:protein-arginine N-methyltransferase activity"/>
    <property type="evidence" value="ECO:0007669"/>
    <property type="project" value="InterPro"/>
</dbReference>
<feature type="binding site" evidence="6">
    <location>
        <begin position="458"/>
        <end position="459"/>
    </location>
    <ligand>
        <name>S-adenosyl-L-methionine</name>
        <dbReference type="ChEBI" id="CHEBI:59789"/>
    </ligand>
</feature>
<dbReference type="InterPro" id="IPR025799">
    <property type="entry name" value="Arg_MeTrfase"/>
</dbReference>
<evidence type="ECO:0000256" key="7">
    <source>
        <dbReference type="PIRSR" id="PIRSR015894-3"/>
    </source>
</evidence>
<dbReference type="Pfam" id="PF05185">
    <property type="entry name" value="PRMT5"/>
    <property type="match status" value="1"/>
</dbReference>
<dbReference type="InterPro" id="IPR035248">
    <property type="entry name" value="PRMT5_C"/>
</dbReference>
<dbReference type="GO" id="GO:0006355">
    <property type="term" value="P:regulation of DNA-templated transcription"/>
    <property type="evidence" value="ECO:0007669"/>
    <property type="project" value="TreeGrafter"/>
</dbReference>
<evidence type="ECO:0000256" key="4">
    <source>
        <dbReference type="PIRNR" id="PIRNR015894"/>
    </source>
</evidence>
<protein>
    <recommendedName>
        <fullName evidence="4">Protein arginine N-methyltransferase</fullName>
    </recommendedName>
</protein>
<feature type="domain" description="PRMT5 oligomerisation" evidence="10">
    <location>
        <begin position="507"/>
        <end position="668"/>
    </location>
</feature>
<dbReference type="InterPro" id="IPR029063">
    <property type="entry name" value="SAM-dependent_MTases_sf"/>
</dbReference>
<feature type="binding site" evidence="6">
    <location>
        <begin position="371"/>
        <end position="372"/>
    </location>
    <ligand>
        <name>S-adenosyl-L-methionine</name>
        <dbReference type="ChEBI" id="CHEBI:59789"/>
    </ligand>
</feature>
<evidence type="ECO:0000313" key="12">
    <source>
        <dbReference type="Proteomes" id="UP000239899"/>
    </source>
</evidence>
<dbReference type="OrthoDB" id="1368803at2759"/>
<dbReference type="Proteomes" id="UP000239899">
    <property type="component" value="Unassembled WGS sequence"/>
</dbReference>
<dbReference type="GO" id="GO:0005829">
    <property type="term" value="C:cytosol"/>
    <property type="evidence" value="ECO:0007669"/>
    <property type="project" value="TreeGrafter"/>
</dbReference>
<dbReference type="Pfam" id="PF17285">
    <property type="entry name" value="PRMT5_TIM"/>
    <property type="match status" value="1"/>
</dbReference>
<evidence type="ECO:0000256" key="1">
    <source>
        <dbReference type="ARBA" id="ARBA00022603"/>
    </source>
</evidence>
<dbReference type="AlphaFoldDB" id="A0A2P6TRU4"/>
<dbReference type="Gene3D" id="3.20.20.150">
    <property type="entry name" value="Divalent-metal-dependent TIM barrel enzymes"/>
    <property type="match status" value="1"/>
</dbReference>
<dbReference type="STRING" id="3076.A0A2P6TRU4"/>
<dbReference type="PIRSF" id="PIRSF015894">
    <property type="entry name" value="Skb1_MeTrfase"/>
    <property type="match status" value="1"/>
</dbReference>
<dbReference type="FunFam" id="2.70.160.11:FF:000003">
    <property type="entry name" value="Protein arginine N-methyltransferase 5"/>
    <property type="match status" value="1"/>
</dbReference>
<dbReference type="SUPFAM" id="SSF53335">
    <property type="entry name" value="S-adenosyl-L-methionine-dependent methyltransferases"/>
    <property type="match status" value="1"/>
</dbReference>
<dbReference type="EMBL" id="LHPG02000008">
    <property type="protein sequence ID" value="PRW56786.1"/>
    <property type="molecule type" value="Genomic_DNA"/>
</dbReference>
<reference evidence="11 12" key="1">
    <citation type="journal article" date="2018" name="Plant J.">
        <title>Genome sequences of Chlorella sorokiniana UTEX 1602 and Micractinium conductrix SAG 241.80: implications to maltose excretion by a green alga.</title>
        <authorList>
            <person name="Arriola M.B."/>
            <person name="Velmurugan N."/>
            <person name="Zhang Y."/>
            <person name="Plunkett M.H."/>
            <person name="Hondzo H."/>
            <person name="Barney B.M."/>
        </authorList>
    </citation>
    <scope>NUCLEOTIDE SEQUENCE [LARGE SCALE GENOMIC DNA]</scope>
    <source>
        <strain evidence="12">UTEX 1602</strain>
    </source>
</reference>
<evidence type="ECO:0000259" key="10">
    <source>
        <dbReference type="Pfam" id="PF17286"/>
    </source>
</evidence>
<evidence type="ECO:0000256" key="5">
    <source>
        <dbReference type="PIRSR" id="PIRSR015894-1"/>
    </source>
</evidence>
<accession>A0A2P6TRU4</accession>
<dbReference type="GO" id="GO:0005634">
    <property type="term" value="C:nucleus"/>
    <property type="evidence" value="ECO:0007669"/>
    <property type="project" value="TreeGrafter"/>
</dbReference>
<feature type="active site" description="Proton donor/acceptor" evidence="5">
    <location>
        <position position="474"/>
    </location>
</feature>
<feature type="domain" description="PRMT5 arginine-N-methyltransferase" evidence="8">
    <location>
        <begin position="334"/>
        <end position="503"/>
    </location>
</feature>
<evidence type="ECO:0000256" key="3">
    <source>
        <dbReference type="ARBA" id="ARBA00022691"/>
    </source>
</evidence>
<organism evidence="11 12">
    <name type="scientific">Chlorella sorokiniana</name>
    <name type="common">Freshwater green alga</name>
    <dbReference type="NCBI Taxonomy" id="3076"/>
    <lineage>
        <taxon>Eukaryota</taxon>
        <taxon>Viridiplantae</taxon>
        <taxon>Chlorophyta</taxon>
        <taxon>core chlorophytes</taxon>
        <taxon>Trebouxiophyceae</taxon>
        <taxon>Chlorellales</taxon>
        <taxon>Chlorellaceae</taxon>
        <taxon>Chlorella clade</taxon>
        <taxon>Chlorella</taxon>
    </lineage>
</organism>
<comment type="similarity">
    <text evidence="4">Belongs to the class I-like SAM-binding methyltransferase superfamily.</text>
</comment>
<feature type="binding site" evidence="6">
    <location>
        <position position="430"/>
    </location>
    <ligand>
        <name>S-adenosyl-L-methionine</name>
        <dbReference type="ChEBI" id="CHEBI:59789"/>
    </ligand>
</feature>
<feature type="binding site" evidence="6">
    <location>
        <position position="362"/>
    </location>
    <ligand>
        <name>S-adenosyl-L-methionine</name>
        <dbReference type="ChEBI" id="CHEBI:59789"/>
    </ligand>
</feature>
<dbReference type="PROSITE" id="PS51678">
    <property type="entry name" value="SAM_MT_PRMT"/>
    <property type="match status" value="1"/>
</dbReference>
<feature type="active site" description="Proton donor/acceptor" evidence="5">
    <location>
        <position position="483"/>
    </location>
</feature>
<proteinExistence type="inferred from homology"/>
<feature type="domain" description="PRMT5 TIM barrel" evidence="9">
    <location>
        <begin position="38"/>
        <end position="327"/>
    </location>
</feature>
<dbReference type="GO" id="GO:0032259">
    <property type="term" value="P:methylation"/>
    <property type="evidence" value="ECO:0007669"/>
    <property type="project" value="UniProtKB-KW"/>
</dbReference>
<comment type="caution">
    <text evidence="11">The sequence shown here is derived from an EMBL/GenBank/DDBJ whole genome shotgun (WGS) entry which is preliminary data.</text>
</comment>
<keyword evidence="12" id="KW-1185">Reference proteome</keyword>
<dbReference type="Pfam" id="PF17286">
    <property type="entry name" value="PRMT5_C"/>
    <property type="match status" value="1"/>
</dbReference>
<feature type="site" description="Critical for specifying symmetric addition of methyl groups" evidence="7">
    <location>
        <position position="365"/>
    </location>
</feature>
<evidence type="ECO:0000259" key="8">
    <source>
        <dbReference type="Pfam" id="PF05185"/>
    </source>
</evidence>
<dbReference type="PANTHER" id="PTHR10738:SF0">
    <property type="entry name" value="PROTEIN ARGININE N-METHYLTRANSFERASE 5"/>
    <property type="match status" value="1"/>
</dbReference>
<dbReference type="InterPro" id="IPR007857">
    <property type="entry name" value="Arg_MeTrfase_PRMT5"/>
</dbReference>
<evidence type="ECO:0000313" key="11">
    <source>
        <dbReference type="EMBL" id="PRW56786.1"/>
    </source>
</evidence>
<name>A0A2P6TRU4_CHLSO</name>
<gene>
    <name evidence="11" type="ORF">C2E21_4734</name>
</gene>
<evidence type="ECO:0000256" key="2">
    <source>
        <dbReference type="ARBA" id="ARBA00022679"/>
    </source>
</evidence>
<dbReference type="FunFam" id="3.40.50.150:FF:000029">
    <property type="entry name" value="Protein arginine N-methyltransferase 5"/>
    <property type="match status" value="1"/>
</dbReference>
<dbReference type="CDD" id="cd02440">
    <property type="entry name" value="AdoMet_MTases"/>
    <property type="match status" value="1"/>
</dbReference>
<keyword evidence="1 4" id="KW-0489">Methyltransferase</keyword>